<dbReference type="GO" id="GO:0003723">
    <property type="term" value="F:RNA binding"/>
    <property type="evidence" value="ECO:0007669"/>
    <property type="project" value="InterPro"/>
</dbReference>
<gene>
    <name evidence="2" type="ORF">Cvel_18170</name>
</gene>
<protein>
    <recommendedName>
        <fullName evidence="3">THUMP domain-containing protein</fullName>
    </recommendedName>
</protein>
<feature type="region of interest" description="Disordered" evidence="1">
    <location>
        <begin position="321"/>
        <end position="358"/>
    </location>
</feature>
<feature type="region of interest" description="Disordered" evidence="1">
    <location>
        <begin position="1"/>
        <end position="40"/>
    </location>
</feature>
<accession>A0A0G4FPX3</accession>
<dbReference type="PANTHER" id="PTHR13452:SF10">
    <property type="entry name" value="THUMP DOMAIN-CONTAINING PROTEIN 1"/>
    <property type="match status" value="1"/>
</dbReference>
<feature type="compositionally biased region" description="Basic and acidic residues" evidence="1">
    <location>
        <begin position="205"/>
        <end position="220"/>
    </location>
</feature>
<evidence type="ECO:0000313" key="2">
    <source>
        <dbReference type="EMBL" id="CEM16514.1"/>
    </source>
</evidence>
<dbReference type="GO" id="GO:0006400">
    <property type="term" value="P:tRNA modification"/>
    <property type="evidence" value="ECO:0007669"/>
    <property type="project" value="InterPro"/>
</dbReference>
<dbReference type="PhylomeDB" id="A0A0G4FPX3"/>
<feature type="compositionally biased region" description="Acidic residues" evidence="1">
    <location>
        <begin position="344"/>
        <end position="358"/>
    </location>
</feature>
<dbReference type="InterPro" id="IPR040183">
    <property type="entry name" value="THUMPD1-like"/>
</dbReference>
<proteinExistence type="predicted"/>
<dbReference type="EMBL" id="CDMZ01000540">
    <property type="protein sequence ID" value="CEM16514.1"/>
    <property type="molecule type" value="Genomic_DNA"/>
</dbReference>
<sequence length="358" mass="38514">MSHRGRGGGPGGKRGYGFSSAAGRNQSKRQKMELNPDSHGVVFTISDPRMAWAATKDVLSLLKEYLPDEDGKAEEAEGSGEGGPSGGVDAGLEAETAALAAERNKKEKGRVFACQGISKTLGFIQFARKEDVASEVLLKVLQDVKKSQRRVSRFVHKLLPVDRVCKPHFTEFLKLATEVVKENFPGSAVCAEDFKLPVFGAQKKKEMEKEKEKEKEKEGEGAASSSSSSSSSGTPGKKGAEAGEGTVTWAVQFTSRNMKTIDRNDATDAIAHMVGREPYAVNINDPMKAVVVEVNPLFCGFSVVREWQGLEKYNVLKLVGEEEGGQGEAAVKGKEAEEEKPEEKGEEEGEGAEEGGGD</sequence>
<dbReference type="Gene3D" id="3.30.2300.10">
    <property type="entry name" value="THUMP superfamily"/>
    <property type="match status" value="1"/>
</dbReference>
<dbReference type="CDD" id="cd11717">
    <property type="entry name" value="THUMP_THUMPD1_like"/>
    <property type="match status" value="1"/>
</dbReference>
<feature type="compositionally biased region" description="Basic and acidic residues" evidence="1">
    <location>
        <begin position="331"/>
        <end position="343"/>
    </location>
</feature>
<name>A0A0G4FPX3_9ALVE</name>
<feature type="compositionally biased region" description="Gly residues" evidence="1">
    <location>
        <begin position="79"/>
        <end position="89"/>
    </location>
</feature>
<feature type="region of interest" description="Disordered" evidence="1">
    <location>
        <begin position="70"/>
        <end position="90"/>
    </location>
</feature>
<dbReference type="VEuPathDB" id="CryptoDB:Cvel_18170"/>
<feature type="region of interest" description="Disordered" evidence="1">
    <location>
        <begin position="205"/>
        <end position="243"/>
    </location>
</feature>
<dbReference type="PANTHER" id="PTHR13452">
    <property type="entry name" value="THUMP DOMAIN CONTAINING PROTEIN 1-RELATED"/>
    <property type="match status" value="1"/>
</dbReference>
<feature type="compositionally biased region" description="Low complexity" evidence="1">
    <location>
        <begin position="221"/>
        <end position="237"/>
    </location>
</feature>
<reference evidence="2" key="1">
    <citation type="submission" date="2014-11" db="EMBL/GenBank/DDBJ databases">
        <authorList>
            <person name="Otto D Thomas"/>
            <person name="Naeem Raeece"/>
        </authorList>
    </citation>
    <scope>NUCLEOTIDE SEQUENCE</scope>
</reference>
<dbReference type="SUPFAM" id="SSF143437">
    <property type="entry name" value="THUMP domain-like"/>
    <property type="match status" value="1"/>
</dbReference>
<evidence type="ECO:0000256" key="1">
    <source>
        <dbReference type="SAM" id="MobiDB-lite"/>
    </source>
</evidence>
<organism evidence="2">
    <name type="scientific">Chromera velia CCMP2878</name>
    <dbReference type="NCBI Taxonomy" id="1169474"/>
    <lineage>
        <taxon>Eukaryota</taxon>
        <taxon>Sar</taxon>
        <taxon>Alveolata</taxon>
        <taxon>Colpodellida</taxon>
        <taxon>Chromeraceae</taxon>
        <taxon>Chromera</taxon>
    </lineage>
</organism>
<dbReference type="AlphaFoldDB" id="A0A0G4FPX3"/>
<evidence type="ECO:0008006" key="3">
    <source>
        <dbReference type="Google" id="ProtNLM"/>
    </source>
</evidence>